<dbReference type="EMBL" id="JBHMEP010000015">
    <property type="protein sequence ID" value="MFB9137619.1"/>
    <property type="molecule type" value="Genomic_DNA"/>
</dbReference>
<organism evidence="6 7">
    <name type="scientific">Vibrio olivae</name>
    <dbReference type="NCBI Taxonomy" id="1243002"/>
    <lineage>
        <taxon>Bacteria</taxon>
        <taxon>Pseudomonadati</taxon>
        <taxon>Pseudomonadota</taxon>
        <taxon>Gammaproteobacteria</taxon>
        <taxon>Vibrionales</taxon>
        <taxon>Vibrionaceae</taxon>
        <taxon>Vibrio</taxon>
    </lineage>
</organism>
<gene>
    <name evidence="6" type="ORF">ACFFUV_21955</name>
</gene>
<keyword evidence="3 5" id="KW-1133">Transmembrane helix</keyword>
<name>A0ABV5HTM1_9VIBR</name>
<comment type="caution">
    <text evidence="6">The sequence shown here is derived from an EMBL/GenBank/DDBJ whole genome shotgun (WGS) entry which is preliminary data.</text>
</comment>
<evidence type="ECO:0000256" key="1">
    <source>
        <dbReference type="ARBA" id="ARBA00004370"/>
    </source>
</evidence>
<keyword evidence="4 5" id="KW-0472">Membrane</keyword>
<evidence type="ECO:0000313" key="7">
    <source>
        <dbReference type="Proteomes" id="UP001589645"/>
    </source>
</evidence>
<keyword evidence="2 5" id="KW-0812">Transmembrane</keyword>
<dbReference type="Pfam" id="PF01124">
    <property type="entry name" value="MAPEG"/>
    <property type="match status" value="1"/>
</dbReference>
<sequence>MALSAVYNMPMWGMVCLVILVIAQWLVATVVKASQPGAVPGKIDENLSHDSFVFRAHRTYMNTLENLPAMLLAAFIAFLIGANPLWLGGLIWLYVAARVVHMALYYAIATERNPSPRSYFFMLGFLANLGLVVLCVTTLLER</sequence>
<dbReference type="Gene3D" id="1.20.120.550">
    <property type="entry name" value="Membrane associated eicosanoid/glutathione metabolism-like domain"/>
    <property type="match status" value="1"/>
</dbReference>
<dbReference type="InterPro" id="IPR023352">
    <property type="entry name" value="MAPEG-like_dom_sf"/>
</dbReference>
<accession>A0ABV5HTM1</accession>
<dbReference type="Proteomes" id="UP001589645">
    <property type="component" value="Unassembled WGS sequence"/>
</dbReference>
<dbReference type="SUPFAM" id="SSF161084">
    <property type="entry name" value="MAPEG domain-like"/>
    <property type="match status" value="1"/>
</dbReference>
<feature type="transmembrane region" description="Helical" evidence="5">
    <location>
        <begin position="67"/>
        <end position="86"/>
    </location>
</feature>
<evidence type="ECO:0000256" key="4">
    <source>
        <dbReference type="ARBA" id="ARBA00023136"/>
    </source>
</evidence>
<evidence type="ECO:0000256" key="2">
    <source>
        <dbReference type="ARBA" id="ARBA00022692"/>
    </source>
</evidence>
<keyword evidence="7" id="KW-1185">Reference proteome</keyword>
<dbReference type="RefSeq" id="WP_390197560.1">
    <property type="nucleotide sequence ID" value="NZ_JBHMEP010000015.1"/>
</dbReference>
<evidence type="ECO:0000256" key="5">
    <source>
        <dbReference type="SAM" id="Phobius"/>
    </source>
</evidence>
<dbReference type="InterPro" id="IPR001129">
    <property type="entry name" value="Membr-assoc_MAPEG"/>
</dbReference>
<reference evidence="6 7" key="1">
    <citation type="submission" date="2024-09" db="EMBL/GenBank/DDBJ databases">
        <authorList>
            <person name="Sun Q."/>
            <person name="Mori K."/>
        </authorList>
    </citation>
    <scope>NUCLEOTIDE SEQUENCE [LARGE SCALE GENOMIC DNA]</scope>
    <source>
        <strain evidence="6 7">CECT 8064</strain>
    </source>
</reference>
<evidence type="ECO:0000256" key="3">
    <source>
        <dbReference type="ARBA" id="ARBA00022989"/>
    </source>
</evidence>
<proteinExistence type="predicted"/>
<feature type="transmembrane region" description="Helical" evidence="5">
    <location>
        <begin position="120"/>
        <end position="140"/>
    </location>
</feature>
<comment type="subcellular location">
    <subcellularLocation>
        <location evidence="1">Membrane</location>
    </subcellularLocation>
</comment>
<protein>
    <submittedName>
        <fullName evidence="6">MAPEG family protein</fullName>
    </submittedName>
</protein>
<evidence type="ECO:0000313" key="6">
    <source>
        <dbReference type="EMBL" id="MFB9137619.1"/>
    </source>
</evidence>